<feature type="transmembrane region" description="Helical" evidence="6">
    <location>
        <begin position="58"/>
        <end position="78"/>
    </location>
</feature>
<keyword evidence="4 6" id="KW-1133">Transmembrane helix</keyword>
<dbReference type="Gene3D" id="1.20.1250.20">
    <property type="entry name" value="MFS general substrate transporter like domains"/>
    <property type="match status" value="1"/>
</dbReference>
<protein>
    <submittedName>
        <fullName evidence="8">MFS transporter</fullName>
    </submittedName>
</protein>
<evidence type="ECO:0000256" key="5">
    <source>
        <dbReference type="ARBA" id="ARBA00023136"/>
    </source>
</evidence>
<comment type="subcellular location">
    <subcellularLocation>
        <location evidence="1">Cell membrane</location>
        <topology evidence="1">Multi-pass membrane protein</topology>
    </subcellularLocation>
</comment>
<comment type="caution">
    <text evidence="8">The sequence shown here is derived from an EMBL/GenBank/DDBJ whole genome shotgun (WGS) entry which is preliminary data.</text>
</comment>
<proteinExistence type="predicted"/>
<evidence type="ECO:0000259" key="7">
    <source>
        <dbReference type="PROSITE" id="PS50850"/>
    </source>
</evidence>
<feature type="transmembrane region" description="Helical" evidence="6">
    <location>
        <begin position="301"/>
        <end position="319"/>
    </location>
</feature>
<keyword evidence="9" id="KW-1185">Reference proteome</keyword>
<feature type="transmembrane region" description="Helical" evidence="6">
    <location>
        <begin position="326"/>
        <end position="345"/>
    </location>
</feature>
<dbReference type="InterPro" id="IPR005829">
    <property type="entry name" value="Sugar_transporter_CS"/>
</dbReference>
<gene>
    <name evidence="8" type="ORF">GCM10023216_12140</name>
</gene>
<dbReference type="EMBL" id="BAABID010000006">
    <property type="protein sequence ID" value="GAA4723944.1"/>
    <property type="molecule type" value="Genomic_DNA"/>
</dbReference>
<keyword evidence="5 6" id="KW-0472">Membrane</keyword>
<evidence type="ECO:0000256" key="6">
    <source>
        <dbReference type="SAM" id="Phobius"/>
    </source>
</evidence>
<feature type="transmembrane region" description="Helical" evidence="6">
    <location>
        <begin position="389"/>
        <end position="412"/>
    </location>
</feature>
<feature type="transmembrane region" description="Helical" evidence="6">
    <location>
        <begin position="111"/>
        <end position="132"/>
    </location>
</feature>
<feature type="transmembrane region" description="Helical" evidence="6">
    <location>
        <begin position="178"/>
        <end position="197"/>
    </location>
</feature>
<feature type="domain" description="Major facilitator superfamily (MFS) profile" evidence="7">
    <location>
        <begin position="20"/>
        <end position="447"/>
    </location>
</feature>
<dbReference type="PANTHER" id="PTHR23511">
    <property type="entry name" value="SYNAPTIC VESICLE GLYCOPROTEIN 2"/>
    <property type="match status" value="1"/>
</dbReference>
<feature type="transmembrane region" description="Helical" evidence="6">
    <location>
        <begin position="351"/>
        <end position="368"/>
    </location>
</feature>
<evidence type="ECO:0000256" key="4">
    <source>
        <dbReference type="ARBA" id="ARBA00022989"/>
    </source>
</evidence>
<dbReference type="InterPro" id="IPR036259">
    <property type="entry name" value="MFS_trans_sf"/>
</dbReference>
<keyword evidence="3 6" id="KW-0812">Transmembrane</keyword>
<name>A0ABP8Y850_9MICO</name>
<evidence type="ECO:0000313" key="9">
    <source>
        <dbReference type="Proteomes" id="UP001500956"/>
    </source>
</evidence>
<feature type="transmembrane region" description="Helical" evidence="6">
    <location>
        <begin position="260"/>
        <end position="281"/>
    </location>
</feature>
<dbReference type="PROSITE" id="PS50850">
    <property type="entry name" value="MFS"/>
    <property type="match status" value="1"/>
</dbReference>
<feature type="transmembrane region" description="Helical" evidence="6">
    <location>
        <begin position="20"/>
        <end position="46"/>
    </location>
</feature>
<feature type="transmembrane region" description="Helical" evidence="6">
    <location>
        <begin position="85"/>
        <end position="105"/>
    </location>
</feature>
<evidence type="ECO:0000313" key="8">
    <source>
        <dbReference type="EMBL" id="GAA4723944.1"/>
    </source>
</evidence>
<dbReference type="Pfam" id="PF00083">
    <property type="entry name" value="Sugar_tr"/>
    <property type="match status" value="1"/>
</dbReference>
<dbReference type="Proteomes" id="UP001500956">
    <property type="component" value="Unassembled WGS sequence"/>
</dbReference>
<dbReference type="PROSITE" id="PS00217">
    <property type="entry name" value="SUGAR_TRANSPORT_2"/>
    <property type="match status" value="1"/>
</dbReference>
<feature type="transmembrane region" description="Helical" evidence="6">
    <location>
        <begin position="418"/>
        <end position="442"/>
    </location>
</feature>
<dbReference type="RefSeq" id="WP_172151132.1">
    <property type="nucleotide sequence ID" value="NZ_BAABID010000006.1"/>
</dbReference>
<organism evidence="8 9">
    <name type="scientific">Isoptericola chiayiensis</name>
    <dbReference type="NCBI Taxonomy" id="579446"/>
    <lineage>
        <taxon>Bacteria</taxon>
        <taxon>Bacillati</taxon>
        <taxon>Actinomycetota</taxon>
        <taxon>Actinomycetes</taxon>
        <taxon>Micrococcales</taxon>
        <taxon>Promicromonosporaceae</taxon>
        <taxon>Isoptericola</taxon>
    </lineage>
</organism>
<evidence type="ECO:0000256" key="2">
    <source>
        <dbReference type="ARBA" id="ARBA00022448"/>
    </source>
</evidence>
<dbReference type="InterPro" id="IPR020846">
    <property type="entry name" value="MFS_dom"/>
</dbReference>
<dbReference type="SUPFAM" id="SSF103473">
    <property type="entry name" value="MFS general substrate transporter"/>
    <property type="match status" value="1"/>
</dbReference>
<feature type="transmembrane region" description="Helical" evidence="6">
    <location>
        <begin position="144"/>
        <end position="166"/>
    </location>
</feature>
<evidence type="ECO:0000256" key="3">
    <source>
        <dbReference type="ARBA" id="ARBA00022692"/>
    </source>
</evidence>
<keyword evidence="2" id="KW-0813">Transport</keyword>
<accession>A0ABP8Y850</accession>
<evidence type="ECO:0000256" key="1">
    <source>
        <dbReference type="ARBA" id="ARBA00004651"/>
    </source>
</evidence>
<reference evidence="9" key="1">
    <citation type="journal article" date="2019" name="Int. J. Syst. Evol. Microbiol.">
        <title>The Global Catalogue of Microorganisms (GCM) 10K type strain sequencing project: providing services to taxonomists for standard genome sequencing and annotation.</title>
        <authorList>
            <consortium name="The Broad Institute Genomics Platform"/>
            <consortium name="The Broad Institute Genome Sequencing Center for Infectious Disease"/>
            <person name="Wu L."/>
            <person name="Ma J."/>
        </authorList>
    </citation>
    <scope>NUCLEOTIDE SEQUENCE [LARGE SCALE GENOMIC DNA]</scope>
    <source>
        <strain evidence="9">JCM 18063</strain>
    </source>
</reference>
<dbReference type="PANTHER" id="PTHR23511:SF34">
    <property type="entry name" value="SYNAPTIC VESICLE GLYCOPROTEIN 2"/>
    <property type="match status" value="1"/>
</dbReference>
<dbReference type="InterPro" id="IPR005828">
    <property type="entry name" value="MFS_sugar_transport-like"/>
</dbReference>
<sequence>MATTDELLEEARLTPLHRRIWLVAALGLMLDGFDFFVIGVCLPLIAAELAPSELETGLIASSAVVGSVFGALLGGILADRIGRRTMFRLDLVLFVLAALACALAWDVWSLILFRFVLGLAIGADYPLSSSYAAEVAPRRSRRRLLVGVISFQAVGSLLGVGLGLAILDLDPSEGAWRWILGSGAVLAFAVVLARIGVPESPQWLLAQGERTEAADVVSRLVGRPVAADDLSPPPPAEQVSQRELFTAGLRRLTLVTSVPWFLLDVVVYGVGVFTPTVLAAVATADADSTVGATVTSLRQTAVTDVFLVLGFAVALVLIYRVGMIRLQVVGFVGIAAGLGTLALAAALPGGVAAYTWLAFAGFAASNFFQNAGPNSTTFVLPAMVFPTRVRATGAGFAAAAGKAGAVVVTFAFPLLEEWWGLAVTVGVMAAGALVAAVVTVVARPRESQMSDR</sequence>